<dbReference type="AlphaFoldDB" id="A0A2T5VF41"/>
<comment type="subcellular location">
    <subcellularLocation>
        <location evidence="1 9">Cell inner membrane</location>
        <topology evidence="1 9">Multi-pass membrane protein</topology>
    </subcellularLocation>
</comment>
<dbReference type="Proteomes" id="UP000244081">
    <property type="component" value="Unassembled WGS sequence"/>
</dbReference>
<keyword evidence="5 9" id="KW-0812">Transmembrane</keyword>
<feature type="transmembrane region" description="Helical" evidence="9">
    <location>
        <begin position="339"/>
        <end position="364"/>
    </location>
</feature>
<reference evidence="11 12" key="1">
    <citation type="submission" date="2018-04" db="EMBL/GenBank/DDBJ databases">
        <title>Genomic Encyclopedia of Archaeal and Bacterial Type Strains, Phase II (KMG-II): from individual species to whole genera.</title>
        <authorList>
            <person name="Goeker M."/>
        </authorList>
    </citation>
    <scope>NUCLEOTIDE SEQUENCE [LARGE SCALE GENOMIC DNA]</scope>
    <source>
        <strain evidence="11 12">DSM 23382</strain>
    </source>
</reference>
<gene>
    <name evidence="11" type="ORF">C8N35_101416</name>
</gene>
<keyword evidence="6 9" id="KW-1133">Transmembrane helix</keyword>
<dbReference type="PANTHER" id="PTHR35011">
    <property type="entry name" value="2,3-DIKETO-L-GULONATE TRAP TRANSPORTER SMALL PERMEASE PROTEIN YIAM"/>
    <property type="match status" value="1"/>
</dbReference>
<evidence type="ECO:0000256" key="1">
    <source>
        <dbReference type="ARBA" id="ARBA00004429"/>
    </source>
</evidence>
<keyword evidence="7 9" id="KW-0472">Membrane</keyword>
<keyword evidence="3" id="KW-1003">Cell membrane</keyword>
<comment type="subunit">
    <text evidence="9">The complex comprises the extracytoplasmic solute receptor protein and the two transmembrane proteins.</text>
</comment>
<comment type="similarity">
    <text evidence="8 9">Belongs to the TRAP transporter small permease family.</text>
</comment>
<evidence type="ECO:0000256" key="5">
    <source>
        <dbReference type="ARBA" id="ARBA00022692"/>
    </source>
</evidence>
<evidence type="ECO:0000256" key="4">
    <source>
        <dbReference type="ARBA" id="ARBA00022519"/>
    </source>
</evidence>
<feature type="transmembrane region" description="Helical" evidence="9">
    <location>
        <begin position="379"/>
        <end position="397"/>
    </location>
</feature>
<organism evidence="11 12">
    <name type="scientific">Breoghania corrubedonensis</name>
    <dbReference type="NCBI Taxonomy" id="665038"/>
    <lineage>
        <taxon>Bacteria</taxon>
        <taxon>Pseudomonadati</taxon>
        <taxon>Pseudomonadota</taxon>
        <taxon>Alphaproteobacteria</taxon>
        <taxon>Hyphomicrobiales</taxon>
        <taxon>Stappiaceae</taxon>
        <taxon>Breoghania</taxon>
    </lineage>
</organism>
<evidence type="ECO:0000256" key="9">
    <source>
        <dbReference type="RuleBase" id="RU369079"/>
    </source>
</evidence>
<proteinExistence type="inferred from homology"/>
<comment type="function">
    <text evidence="9">Part of the tripartite ATP-independent periplasmic (TRAP) transport system.</text>
</comment>
<comment type="caution">
    <text evidence="9">Lacks conserved residue(s) required for the propagation of feature annotation.</text>
</comment>
<dbReference type="Pfam" id="PF04290">
    <property type="entry name" value="DctQ"/>
    <property type="match status" value="1"/>
</dbReference>
<feature type="transmembrane region" description="Helical" evidence="9">
    <location>
        <begin position="65"/>
        <end position="84"/>
    </location>
</feature>
<dbReference type="GO" id="GO:0005886">
    <property type="term" value="C:plasma membrane"/>
    <property type="evidence" value="ECO:0007669"/>
    <property type="project" value="UniProtKB-SubCell"/>
</dbReference>
<dbReference type="InterPro" id="IPR055348">
    <property type="entry name" value="DctQ"/>
</dbReference>
<feature type="transmembrane region" description="Helical" evidence="9">
    <location>
        <begin position="12"/>
        <end position="29"/>
    </location>
</feature>
<comment type="caution">
    <text evidence="11">The sequence shown here is derived from an EMBL/GenBank/DDBJ whole genome shotgun (WGS) entry which is preliminary data.</text>
</comment>
<sequence length="417" mass="46661">MPSLTFVLPHWLYWAGLIVFPVFAMVMARRTKARARVHGDWRGYSLPLAYMILIAGGMLGLHRFYLKSLLGLLFIPVFIFILVANGEQREYRASYSDAAALVESAQGAITREGPRIAEMEGQLPDLREKLAQAPEGSIGFRLAERGVKRAEGRIASSKERLARAKTDLETARPAAETAAAGRAFWRDMAAYAFYLLVAMMALDAVLMPWLKRRAEAKVAADDAERRAESEADEILHAVEDVEQGGDQKHLTTGWTGVIDRMSFYAGELVSYWAVIAVFAYYYEVIARYVFNSPTIWVHEAMYLMFGMQYLICGAYAMLTESHVRVDVFYAPLSPRRKAIVDLATSVFFYIFAGTLLFTSLIFAWDATVVDEVSFNEWRIAYWPMKWAMVIGGLLLVLQGISKLAQDVRAVANPAGGA</sequence>
<keyword evidence="4 9" id="KW-0997">Cell inner membrane</keyword>
<evidence type="ECO:0000256" key="3">
    <source>
        <dbReference type="ARBA" id="ARBA00022475"/>
    </source>
</evidence>
<evidence type="ECO:0000313" key="11">
    <source>
        <dbReference type="EMBL" id="PTW62374.1"/>
    </source>
</evidence>
<protein>
    <recommendedName>
        <fullName evidence="9">TRAP transporter small permease protein</fullName>
    </recommendedName>
</protein>
<evidence type="ECO:0000313" key="12">
    <source>
        <dbReference type="Proteomes" id="UP000244081"/>
    </source>
</evidence>
<evidence type="ECO:0000259" key="10">
    <source>
        <dbReference type="Pfam" id="PF04290"/>
    </source>
</evidence>
<keyword evidence="12" id="KW-1185">Reference proteome</keyword>
<dbReference type="GO" id="GO:0022857">
    <property type="term" value="F:transmembrane transporter activity"/>
    <property type="evidence" value="ECO:0007669"/>
    <property type="project" value="UniProtKB-UniRule"/>
</dbReference>
<evidence type="ECO:0000256" key="8">
    <source>
        <dbReference type="ARBA" id="ARBA00038436"/>
    </source>
</evidence>
<keyword evidence="2 9" id="KW-0813">Transport</keyword>
<accession>A0A2T5VF41</accession>
<name>A0A2T5VF41_9HYPH</name>
<dbReference type="EMBL" id="QAYG01000001">
    <property type="protein sequence ID" value="PTW62374.1"/>
    <property type="molecule type" value="Genomic_DNA"/>
</dbReference>
<dbReference type="RefSeq" id="WP_210203365.1">
    <property type="nucleotide sequence ID" value="NZ_QAYG01000001.1"/>
</dbReference>
<dbReference type="PANTHER" id="PTHR35011:SF4">
    <property type="entry name" value="SLL1102 PROTEIN"/>
    <property type="match status" value="1"/>
</dbReference>
<feature type="transmembrane region" description="Helical" evidence="9">
    <location>
        <begin position="191"/>
        <end position="210"/>
    </location>
</feature>
<evidence type="ECO:0000256" key="7">
    <source>
        <dbReference type="ARBA" id="ARBA00023136"/>
    </source>
</evidence>
<feature type="domain" description="Tripartite ATP-independent periplasmic transporters DctQ component" evidence="10">
    <location>
        <begin position="281"/>
        <end position="408"/>
    </location>
</feature>
<dbReference type="InterPro" id="IPR007387">
    <property type="entry name" value="TRAP_DctQ"/>
</dbReference>
<evidence type="ECO:0000256" key="6">
    <source>
        <dbReference type="ARBA" id="ARBA00022989"/>
    </source>
</evidence>
<feature type="transmembrane region" description="Helical" evidence="9">
    <location>
        <begin position="300"/>
        <end position="318"/>
    </location>
</feature>
<evidence type="ECO:0000256" key="2">
    <source>
        <dbReference type="ARBA" id="ARBA00022448"/>
    </source>
</evidence>